<evidence type="ECO:0000313" key="2">
    <source>
        <dbReference type="EMBL" id="CAK0810011.1"/>
    </source>
</evidence>
<name>A0ABN9QW38_9DINO</name>
<reference evidence="2" key="1">
    <citation type="submission" date="2023-10" db="EMBL/GenBank/DDBJ databases">
        <authorList>
            <person name="Chen Y."/>
            <person name="Shah S."/>
            <person name="Dougan E. K."/>
            <person name="Thang M."/>
            <person name="Chan C."/>
        </authorList>
    </citation>
    <scope>NUCLEOTIDE SEQUENCE [LARGE SCALE GENOMIC DNA]</scope>
</reference>
<feature type="compositionally biased region" description="Basic residues" evidence="1">
    <location>
        <begin position="1"/>
        <end position="14"/>
    </location>
</feature>
<protein>
    <submittedName>
        <fullName evidence="2">Uncharacterized protein</fullName>
    </submittedName>
</protein>
<sequence length="235" mass="24521">MLRRGRWLRRRARRSGAGGETRDAGCSSRAAGRAAEGTAAVGDLGLRKEPGHSLRCFVEGDGFGAVLEDRAPGGETRDAGCSSRAAGRAAEGTAAVGDLGLRQEPGHSLRCFVEGDGFGAVPEDRAPGGETRDAGCSSRAAGRAAEGGAEGAPAQRPEPGYAEAEEIEEKKDSEDHHAAVEKYVRQRSRSRTQVGLPHLAICVAQEVAPHLATAVEKIRNQTLKDVSSEAVVSSL</sequence>
<evidence type="ECO:0000313" key="3">
    <source>
        <dbReference type="Proteomes" id="UP001189429"/>
    </source>
</evidence>
<feature type="region of interest" description="Disordered" evidence="1">
    <location>
        <begin position="1"/>
        <end position="35"/>
    </location>
</feature>
<accession>A0ABN9QW38</accession>
<feature type="compositionally biased region" description="Basic and acidic residues" evidence="1">
    <location>
        <begin position="122"/>
        <end position="133"/>
    </location>
</feature>
<dbReference type="Proteomes" id="UP001189429">
    <property type="component" value="Unassembled WGS sequence"/>
</dbReference>
<evidence type="ECO:0000256" key="1">
    <source>
        <dbReference type="SAM" id="MobiDB-lite"/>
    </source>
</evidence>
<feature type="region of interest" description="Disordered" evidence="1">
    <location>
        <begin position="121"/>
        <end position="177"/>
    </location>
</feature>
<organism evidence="2 3">
    <name type="scientific">Prorocentrum cordatum</name>
    <dbReference type="NCBI Taxonomy" id="2364126"/>
    <lineage>
        <taxon>Eukaryota</taxon>
        <taxon>Sar</taxon>
        <taxon>Alveolata</taxon>
        <taxon>Dinophyceae</taxon>
        <taxon>Prorocentrales</taxon>
        <taxon>Prorocentraceae</taxon>
        <taxon>Prorocentrum</taxon>
    </lineage>
</organism>
<keyword evidence="3" id="KW-1185">Reference proteome</keyword>
<feature type="compositionally biased region" description="Low complexity" evidence="1">
    <location>
        <begin position="139"/>
        <end position="162"/>
    </location>
</feature>
<dbReference type="EMBL" id="CAUYUJ010004552">
    <property type="protein sequence ID" value="CAK0810011.1"/>
    <property type="molecule type" value="Genomic_DNA"/>
</dbReference>
<feature type="compositionally biased region" description="Basic and acidic residues" evidence="1">
    <location>
        <begin position="168"/>
        <end position="177"/>
    </location>
</feature>
<proteinExistence type="predicted"/>
<comment type="caution">
    <text evidence="2">The sequence shown here is derived from an EMBL/GenBank/DDBJ whole genome shotgun (WGS) entry which is preliminary data.</text>
</comment>
<gene>
    <name evidence="2" type="ORF">PCOR1329_LOCUS15104</name>
</gene>
<feature type="compositionally biased region" description="Low complexity" evidence="1">
    <location>
        <begin position="24"/>
        <end position="35"/>
    </location>
</feature>